<dbReference type="GO" id="GO:0006508">
    <property type="term" value="P:proteolysis"/>
    <property type="evidence" value="ECO:0007669"/>
    <property type="project" value="InterPro"/>
</dbReference>
<dbReference type="Gene3D" id="3.40.50.1820">
    <property type="entry name" value="alpha/beta hydrolase"/>
    <property type="match status" value="1"/>
</dbReference>
<dbReference type="InterPro" id="IPR029058">
    <property type="entry name" value="AB_hydrolase_fold"/>
</dbReference>
<feature type="domain" description="Peptidase S9 prolyl oligopeptidase catalytic" evidence="2">
    <location>
        <begin position="449"/>
        <end position="578"/>
    </location>
</feature>
<protein>
    <recommendedName>
        <fullName evidence="2">Peptidase S9 prolyl oligopeptidase catalytic domain-containing protein</fullName>
    </recommendedName>
</protein>
<dbReference type="GO" id="GO:0008236">
    <property type="term" value="F:serine-type peptidase activity"/>
    <property type="evidence" value="ECO:0007669"/>
    <property type="project" value="InterPro"/>
</dbReference>
<dbReference type="InterPro" id="IPR001375">
    <property type="entry name" value="Peptidase_S9_cat"/>
</dbReference>
<dbReference type="PANTHER" id="PTHR43037:SF4">
    <property type="entry name" value="PEPTIDASE S9 PROLYL OLIGOPEPTIDASE CATALYTIC DOMAIN-CONTAINING PROTEIN"/>
    <property type="match status" value="1"/>
</dbReference>
<gene>
    <name evidence="3" type="ORF">OBBRIDRAFT_720837</name>
</gene>
<name>A0A8E2DT93_9APHY</name>
<dbReference type="AlphaFoldDB" id="A0A8E2DT93"/>
<keyword evidence="4" id="KW-1185">Reference proteome</keyword>
<dbReference type="InterPro" id="IPR050955">
    <property type="entry name" value="Plant_Biomass_Hydrol_Est"/>
</dbReference>
<organism evidence="3 4">
    <name type="scientific">Obba rivulosa</name>
    <dbReference type="NCBI Taxonomy" id="1052685"/>
    <lineage>
        <taxon>Eukaryota</taxon>
        <taxon>Fungi</taxon>
        <taxon>Dikarya</taxon>
        <taxon>Basidiomycota</taxon>
        <taxon>Agaricomycotina</taxon>
        <taxon>Agaricomycetes</taxon>
        <taxon>Polyporales</taxon>
        <taxon>Gelatoporiaceae</taxon>
        <taxon>Obba</taxon>
    </lineage>
</organism>
<accession>A0A8E2DT93</accession>
<dbReference type="PANTHER" id="PTHR43037">
    <property type="entry name" value="UNNAMED PRODUCT-RELATED"/>
    <property type="match status" value="1"/>
</dbReference>
<dbReference type="Proteomes" id="UP000250043">
    <property type="component" value="Unassembled WGS sequence"/>
</dbReference>
<reference evidence="3 4" key="1">
    <citation type="submission" date="2016-07" db="EMBL/GenBank/DDBJ databases">
        <title>Draft genome of the white-rot fungus Obba rivulosa 3A-2.</title>
        <authorList>
            <consortium name="DOE Joint Genome Institute"/>
            <person name="Miettinen O."/>
            <person name="Riley R."/>
            <person name="Acob R."/>
            <person name="Barry K."/>
            <person name="Cullen D."/>
            <person name="De Vries R."/>
            <person name="Hainaut M."/>
            <person name="Hatakka A."/>
            <person name="Henrissat B."/>
            <person name="Hilden K."/>
            <person name="Kuo R."/>
            <person name="Labutti K."/>
            <person name="Lipzen A."/>
            <person name="Makela M.R."/>
            <person name="Sandor L."/>
            <person name="Spatafora J.W."/>
            <person name="Grigoriev I.V."/>
            <person name="Hibbett D.S."/>
        </authorList>
    </citation>
    <scope>NUCLEOTIDE SEQUENCE [LARGE SCALE GENOMIC DNA]</scope>
    <source>
        <strain evidence="3 4">3A-2</strain>
    </source>
</reference>
<evidence type="ECO:0000259" key="2">
    <source>
        <dbReference type="Pfam" id="PF00326"/>
    </source>
</evidence>
<proteinExistence type="predicted"/>
<keyword evidence="1" id="KW-0732">Signal</keyword>
<sequence>MWRVSVSRDWDVLGPFPIQAREQHYLSPSFPLNLSEPVDFDAQWSSSYADGGTVGWSTARTDETGTLEVSFPDIRWSSLRATEGWAALQHHTVLHTRVTVFPPTSAAARASGLEVPENIRVSLLQGSFFALIPSSPDALRDFVPEWHAGNIYAMSRSPAATVALPESPAATHPTTYDLYVSGDYEIRLFGVPRDGSETPKLSITISATFEWPLFLPMHYATRESSHDVTCDFVDGWAFGDSIGIGMRSISGWWTAKDVTLLNSADVSRCDATSIAPVLVGETRIAPTQTRIIPVRLIQTERFTKSELRLVLHLSLDSGGRGEFLIVIPIRQHPQWSSTTFPPTGIKASYFFASMMPTAFLVTPPEEPNVGEPRPPVLALHGAGVDIFELPFWIQALPRQGRSWIIVPTGRTPWGLDWHGPSAQDAWSSVEALHIILKNRESWHPWAIAENTRVLVVGHSNGGQGTWYLASRYPDKVIAAIPAAGYIKSQAYVPLIESRSAHYIDPALRAVLESSLTPDDNDLFLSNMADMPVLAIHGGDDDNVPVWHTREAVSVVRTWNPRANITYKEDSGEPHWYPTVFKNEQVEEFLRANLERESGHTAVSNYLIDRSFTLTVSIPSESGSLHGWMIHSLSVPGRLARINVRMKDGTLEAHTSNVKTFSMPLPLSPLPVKFIIDGQALSTDSFDAHAEADVLFFSNKNSTWSVSPTLSESITTAEVIPGRMSSILTSSASLIIVIPDKSPSHWLSAALRLAHNLNVYHKLDVEIVGDTEAVRDLQDGWSKPGNIVILDDGQGGFFQALLDVRRTPIEITHQTLRLNGRNLNSPSTSALFLHPHPSETTSQTLFMFAPGRAELERTLRLFPIRTGVAVPDWIVLGDTDVTGAAGVVGAGVWGNDWSWNEAMSSF</sequence>
<evidence type="ECO:0000256" key="1">
    <source>
        <dbReference type="ARBA" id="ARBA00022729"/>
    </source>
</evidence>
<evidence type="ECO:0000313" key="3">
    <source>
        <dbReference type="EMBL" id="OCH95283.1"/>
    </source>
</evidence>
<dbReference type="Pfam" id="PF00326">
    <property type="entry name" value="Peptidase_S9"/>
    <property type="match status" value="1"/>
</dbReference>
<evidence type="ECO:0000313" key="4">
    <source>
        <dbReference type="Proteomes" id="UP000250043"/>
    </source>
</evidence>
<dbReference type="SUPFAM" id="SSF53474">
    <property type="entry name" value="alpha/beta-Hydrolases"/>
    <property type="match status" value="1"/>
</dbReference>
<dbReference type="EMBL" id="KV722337">
    <property type="protein sequence ID" value="OCH95283.1"/>
    <property type="molecule type" value="Genomic_DNA"/>
</dbReference>
<dbReference type="OrthoDB" id="449091at2759"/>